<dbReference type="EMBL" id="JABCKY010000001">
    <property type="protein sequence ID" value="NMT62034.1"/>
    <property type="molecule type" value="Genomic_DNA"/>
</dbReference>
<sequence>MEKLLGFSNSALLASTGGLLVTILLAYPFASVLPMAGQIVAHIGTLLFATGIKVSYVARLVSLKQLGRPVH</sequence>
<protein>
    <submittedName>
        <fullName evidence="2">Uncharacterized protein</fullName>
    </submittedName>
</protein>
<name>A0A7Y0NJ12_9GAMM</name>
<dbReference type="RefSeq" id="WP_135953451.1">
    <property type="nucleotide sequence ID" value="NZ_JABCKY010000001.1"/>
</dbReference>
<reference evidence="2 3" key="1">
    <citation type="submission" date="2020-04" db="EMBL/GenBank/DDBJ databases">
        <title>Marinobacter oceani sp. nov., isolated from marine solar saltern.</title>
        <authorList>
            <person name="Chen X.-Y."/>
        </authorList>
    </citation>
    <scope>NUCLEOTIDE SEQUENCE [LARGE SCALE GENOMIC DNA]</scope>
    <source>
        <strain evidence="2 3">W62</strain>
    </source>
</reference>
<comment type="caution">
    <text evidence="2">The sequence shown here is derived from an EMBL/GenBank/DDBJ whole genome shotgun (WGS) entry which is preliminary data.</text>
</comment>
<gene>
    <name evidence="2" type="ORF">HIU99_00335</name>
</gene>
<feature type="transmembrane region" description="Helical" evidence="1">
    <location>
        <begin position="12"/>
        <end position="33"/>
    </location>
</feature>
<feature type="transmembrane region" description="Helical" evidence="1">
    <location>
        <begin position="39"/>
        <end position="58"/>
    </location>
</feature>
<evidence type="ECO:0000313" key="2">
    <source>
        <dbReference type="EMBL" id="NMT62034.1"/>
    </source>
</evidence>
<evidence type="ECO:0000256" key="1">
    <source>
        <dbReference type="SAM" id="Phobius"/>
    </source>
</evidence>
<keyword evidence="3" id="KW-1185">Reference proteome</keyword>
<dbReference type="OrthoDB" id="6371106at2"/>
<keyword evidence="1" id="KW-0472">Membrane</keyword>
<proteinExistence type="predicted"/>
<keyword evidence="1" id="KW-1133">Transmembrane helix</keyword>
<keyword evidence="1" id="KW-0812">Transmembrane</keyword>
<evidence type="ECO:0000313" key="3">
    <source>
        <dbReference type="Proteomes" id="UP000567186"/>
    </source>
</evidence>
<organism evidence="2 3">
    <name type="scientific">Marinobacter orientalis</name>
    <dbReference type="NCBI Taxonomy" id="1928859"/>
    <lineage>
        <taxon>Bacteria</taxon>
        <taxon>Pseudomonadati</taxon>
        <taxon>Pseudomonadota</taxon>
        <taxon>Gammaproteobacteria</taxon>
        <taxon>Pseudomonadales</taxon>
        <taxon>Marinobacteraceae</taxon>
        <taxon>Marinobacter</taxon>
    </lineage>
</organism>
<dbReference type="AlphaFoldDB" id="A0A7Y0NJ12"/>
<dbReference type="Proteomes" id="UP000567186">
    <property type="component" value="Unassembled WGS sequence"/>
</dbReference>
<accession>A0A7Y0NJ12</accession>